<dbReference type="GO" id="GO:0016149">
    <property type="term" value="F:translation release factor activity, codon specific"/>
    <property type="evidence" value="ECO:0007669"/>
    <property type="project" value="UniProtKB-UniRule"/>
</dbReference>
<dbReference type="Gene3D" id="3.30.70.1660">
    <property type="match status" value="1"/>
</dbReference>
<comment type="PTM">
    <text evidence="4">Methylated by PrmC. Methylation increases the termination efficiency of RF2.</text>
</comment>
<evidence type="ECO:0000313" key="8">
    <source>
        <dbReference type="EMBL" id="RXZ71056.1"/>
    </source>
</evidence>
<evidence type="ECO:0000256" key="3">
    <source>
        <dbReference type="ARBA" id="ARBA00022917"/>
    </source>
</evidence>
<evidence type="ECO:0000256" key="2">
    <source>
        <dbReference type="ARBA" id="ARBA00022481"/>
    </source>
</evidence>
<dbReference type="NCBIfam" id="TIGR00020">
    <property type="entry name" value="prfB"/>
    <property type="match status" value="1"/>
</dbReference>
<dbReference type="SMART" id="SM00937">
    <property type="entry name" value="PCRF"/>
    <property type="match status" value="1"/>
</dbReference>
<evidence type="ECO:0000256" key="1">
    <source>
        <dbReference type="ARBA" id="ARBA00010835"/>
    </source>
</evidence>
<name>A0A4V1QXW3_9FUSO</name>
<keyword evidence="6" id="KW-0175">Coiled coil</keyword>
<dbReference type="AlphaFoldDB" id="A0A4V1QXW3"/>
<dbReference type="InterPro" id="IPR005139">
    <property type="entry name" value="PCRF"/>
</dbReference>
<dbReference type="PANTHER" id="PTHR43116:SF3">
    <property type="entry name" value="CLASS I PEPTIDE CHAIN RELEASE FACTOR"/>
    <property type="match status" value="1"/>
</dbReference>
<organism evidence="8 9">
    <name type="scientific">Fusobacterium necrophorum</name>
    <dbReference type="NCBI Taxonomy" id="859"/>
    <lineage>
        <taxon>Bacteria</taxon>
        <taxon>Fusobacteriati</taxon>
        <taxon>Fusobacteriota</taxon>
        <taxon>Fusobacteriia</taxon>
        <taxon>Fusobacteriales</taxon>
        <taxon>Fusobacteriaceae</taxon>
        <taxon>Fusobacterium</taxon>
    </lineage>
</organism>
<evidence type="ECO:0000256" key="5">
    <source>
        <dbReference type="NCBIfam" id="TIGR00020"/>
    </source>
</evidence>
<feature type="domain" description="Prokaryotic-type class I peptide chain release factors" evidence="7">
    <location>
        <begin position="243"/>
        <end position="259"/>
    </location>
</feature>
<dbReference type="Proteomes" id="UP000289216">
    <property type="component" value="Unassembled WGS sequence"/>
</dbReference>
<dbReference type="InterPro" id="IPR000352">
    <property type="entry name" value="Pep_chain_release_fac_I"/>
</dbReference>
<proteinExistence type="inferred from homology"/>
<evidence type="ECO:0000256" key="6">
    <source>
        <dbReference type="SAM" id="Coils"/>
    </source>
</evidence>
<comment type="subcellular location">
    <subcellularLocation>
        <location evidence="4">Cytoplasm</location>
    </subcellularLocation>
</comment>
<dbReference type="EMBL" id="SBAP01000004">
    <property type="protein sequence ID" value="RXZ71056.1"/>
    <property type="molecule type" value="Genomic_DNA"/>
</dbReference>
<dbReference type="PROSITE" id="PS00745">
    <property type="entry name" value="RF_PROK_I"/>
    <property type="match status" value="1"/>
</dbReference>
<reference evidence="8 9" key="1">
    <citation type="submission" date="2019-01" db="EMBL/GenBank/DDBJ databases">
        <title>Fusobacterium necrophorum Isolated From the Uterus of Dairy Cows.</title>
        <authorList>
            <person name="Francis A.M."/>
        </authorList>
    </citation>
    <scope>NUCLEOTIDE SEQUENCE [LARGE SCALE GENOMIC DNA]</scope>
    <source>
        <strain evidence="8 9">KG35</strain>
    </source>
</reference>
<protein>
    <recommendedName>
        <fullName evidence="4 5">Peptide chain release factor 2</fullName>
        <shortName evidence="4">RF-2</shortName>
    </recommendedName>
</protein>
<accession>A0A4V1QXW3</accession>
<dbReference type="Gene3D" id="3.30.160.20">
    <property type="match status" value="1"/>
</dbReference>
<sequence length="366" mass="41943">MDILECKREYAVLKEQLEDIRRSLDLEKRQDKIADLEARTMEEGFWNDKKSSSSVIKAMNEEKALLASFQSLVEEIEEEEVLIEFVEAGDESSQIELEEKHKQLLKDMESFSTSLLLDGEYDGNNAIVTIHSGAGGTEACDWADMLYRMYTRWCHDKKYKIEEMDFMPGDSVGIKSITFLVSGYHAYGYLKCEKGIHRLVRISPFDANKKRHTSFASVEVVPEVDESVEVEVEAADIRIDTYRASGAGGQHVNMTDSAVRITHFPTGIVVTCQKERSQLNNRETAMKMLQSKLLELELKKKEEEMKKLQGEQSEIGWGSQIRSYVFQPYTMVKDHRTGVEIGNIKAVMDGDLDEFMNGYLRWNKQI</sequence>
<comment type="similarity">
    <text evidence="1 4">Belongs to the prokaryotic/mitochondrial release factor family.</text>
</comment>
<dbReference type="SUPFAM" id="SSF75620">
    <property type="entry name" value="Release factor"/>
    <property type="match status" value="1"/>
</dbReference>
<dbReference type="Pfam" id="PF03462">
    <property type="entry name" value="PCRF"/>
    <property type="match status" value="1"/>
</dbReference>
<evidence type="ECO:0000313" key="9">
    <source>
        <dbReference type="Proteomes" id="UP000289216"/>
    </source>
</evidence>
<feature type="modified residue" description="N5-methylglutamine" evidence="4">
    <location>
        <position position="250"/>
    </location>
</feature>
<dbReference type="Pfam" id="PF00472">
    <property type="entry name" value="RF-1"/>
    <property type="match status" value="1"/>
</dbReference>
<dbReference type="Gene3D" id="1.20.58.410">
    <property type="entry name" value="Release factor"/>
    <property type="match status" value="1"/>
</dbReference>
<comment type="caution">
    <text evidence="8">The sequence shown here is derived from an EMBL/GenBank/DDBJ whole genome shotgun (WGS) entry which is preliminary data.</text>
</comment>
<feature type="coiled-coil region" evidence="6">
    <location>
        <begin position="279"/>
        <end position="311"/>
    </location>
</feature>
<feature type="coiled-coil region" evidence="6">
    <location>
        <begin position="3"/>
        <end position="30"/>
    </location>
</feature>
<keyword evidence="4" id="KW-0963">Cytoplasm</keyword>
<dbReference type="HAMAP" id="MF_00094">
    <property type="entry name" value="Rel_fac_2"/>
    <property type="match status" value="1"/>
</dbReference>
<dbReference type="PANTHER" id="PTHR43116">
    <property type="entry name" value="PEPTIDE CHAIN RELEASE FACTOR 2"/>
    <property type="match status" value="1"/>
</dbReference>
<evidence type="ECO:0000256" key="4">
    <source>
        <dbReference type="HAMAP-Rule" id="MF_00094"/>
    </source>
</evidence>
<gene>
    <name evidence="4" type="primary">prfB</name>
    <name evidence="8" type="ORF">EPT53_02025</name>
</gene>
<keyword evidence="2 4" id="KW-0488">Methylation</keyword>
<dbReference type="InterPro" id="IPR004374">
    <property type="entry name" value="PrfB"/>
</dbReference>
<keyword evidence="3 4" id="KW-0648">Protein biosynthesis</keyword>
<dbReference type="FunFam" id="3.30.160.20:FF:000010">
    <property type="entry name" value="Peptide chain release factor 2"/>
    <property type="match status" value="1"/>
</dbReference>
<dbReference type="RefSeq" id="WP_129490509.1">
    <property type="nucleotide sequence ID" value="NZ_SBAP01000004.1"/>
</dbReference>
<dbReference type="InterPro" id="IPR045853">
    <property type="entry name" value="Pep_chain_release_fac_I_sf"/>
</dbReference>
<comment type="function">
    <text evidence="4">Peptide chain release factor 2 directs the termination of translation in response to the peptide chain termination codons UGA and UAA.</text>
</comment>
<evidence type="ECO:0000259" key="7">
    <source>
        <dbReference type="PROSITE" id="PS00745"/>
    </source>
</evidence>
<dbReference type="GO" id="GO:0005737">
    <property type="term" value="C:cytoplasm"/>
    <property type="evidence" value="ECO:0007669"/>
    <property type="project" value="UniProtKB-SubCell"/>
</dbReference>